<protein>
    <recommendedName>
        <fullName evidence="6">Farnesyl pyrophosphate synthase</fullName>
    </recommendedName>
</protein>
<comment type="cofactor">
    <cofactor evidence="1">
        <name>Mg(2+)</name>
        <dbReference type="ChEBI" id="CHEBI:18420"/>
    </cofactor>
</comment>
<organism evidence="7">
    <name type="scientific">Heliothis virescens</name>
    <name type="common">Tobacco budworm moth</name>
    <dbReference type="NCBI Taxonomy" id="7102"/>
    <lineage>
        <taxon>Eukaryota</taxon>
        <taxon>Metazoa</taxon>
        <taxon>Ecdysozoa</taxon>
        <taxon>Arthropoda</taxon>
        <taxon>Hexapoda</taxon>
        <taxon>Insecta</taxon>
        <taxon>Pterygota</taxon>
        <taxon>Neoptera</taxon>
        <taxon>Endopterygota</taxon>
        <taxon>Lepidoptera</taxon>
        <taxon>Glossata</taxon>
        <taxon>Ditrysia</taxon>
        <taxon>Noctuoidea</taxon>
        <taxon>Noctuidae</taxon>
        <taxon>Heliothinae</taxon>
        <taxon>Heliothis</taxon>
    </lineage>
</organism>
<dbReference type="GO" id="GO:0046872">
    <property type="term" value="F:metal ion binding"/>
    <property type="evidence" value="ECO:0007669"/>
    <property type="project" value="UniProtKB-KW"/>
</dbReference>
<comment type="caution">
    <text evidence="7">The sequence shown here is derived from an EMBL/GenBank/DDBJ whole genome shotgun (WGS) entry which is preliminary data.</text>
</comment>
<evidence type="ECO:0000256" key="2">
    <source>
        <dbReference type="ARBA" id="ARBA00022679"/>
    </source>
</evidence>
<name>A0A2A4JGC1_HELVI</name>
<comment type="pathway">
    <text evidence="5">Pheromone biosynthesis.</text>
</comment>
<dbReference type="STRING" id="7102.A0A2A4JGC1"/>
<proteinExistence type="predicted"/>
<dbReference type="SFLD" id="SFLDS00005">
    <property type="entry name" value="Isoprenoid_Synthase_Type_I"/>
    <property type="match status" value="2"/>
</dbReference>
<dbReference type="PANTHER" id="PTHR11525:SF0">
    <property type="entry name" value="FARNESYL PYROPHOSPHATE SYNTHASE"/>
    <property type="match status" value="1"/>
</dbReference>
<dbReference type="Pfam" id="PF00348">
    <property type="entry name" value="polyprenyl_synt"/>
    <property type="match status" value="2"/>
</dbReference>
<accession>A0A2A4JGC1</accession>
<dbReference type="GO" id="GO:0004337">
    <property type="term" value="F:(2E,6E)-farnesyl diphosphate synthase activity"/>
    <property type="evidence" value="ECO:0007669"/>
    <property type="project" value="TreeGrafter"/>
</dbReference>
<dbReference type="SUPFAM" id="SSF48576">
    <property type="entry name" value="Terpenoid synthases"/>
    <property type="match status" value="2"/>
</dbReference>
<evidence type="ECO:0000256" key="3">
    <source>
        <dbReference type="ARBA" id="ARBA00022723"/>
    </source>
</evidence>
<gene>
    <name evidence="7" type="ORF">B5V51_2973</name>
</gene>
<dbReference type="CDD" id="cd00685">
    <property type="entry name" value="Trans_IPPS_HT"/>
    <property type="match status" value="1"/>
</dbReference>
<evidence type="ECO:0000256" key="1">
    <source>
        <dbReference type="ARBA" id="ARBA00001946"/>
    </source>
</evidence>
<dbReference type="InterPro" id="IPR000092">
    <property type="entry name" value="Polyprenyl_synt"/>
</dbReference>
<dbReference type="GO" id="GO:0045337">
    <property type="term" value="P:farnesyl diphosphate biosynthetic process"/>
    <property type="evidence" value="ECO:0007669"/>
    <property type="project" value="TreeGrafter"/>
</dbReference>
<reference evidence="7" key="1">
    <citation type="submission" date="2017-09" db="EMBL/GenBank/DDBJ databases">
        <title>Contemporary evolution of a Lepidopteran species, Heliothis virescens, in response to modern agricultural practices.</title>
        <authorList>
            <person name="Fritz M.L."/>
            <person name="Deyonke A.M."/>
            <person name="Papanicolaou A."/>
            <person name="Micinski S."/>
            <person name="Westbrook J."/>
            <person name="Gould F."/>
        </authorList>
    </citation>
    <scope>NUCLEOTIDE SEQUENCE [LARGE SCALE GENOMIC DNA]</scope>
    <source>
        <strain evidence="7">HvINT-</strain>
        <tissue evidence="7">Whole body</tissue>
    </source>
</reference>
<dbReference type="PANTHER" id="PTHR11525">
    <property type="entry name" value="FARNESYL-PYROPHOSPHATE SYNTHETASE"/>
    <property type="match status" value="1"/>
</dbReference>
<evidence type="ECO:0000313" key="7">
    <source>
        <dbReference type="EMBL" id="PCG70442.1"/>
    </source>
</evidence>
<dbReference type="InterPro" id="IPR033749">
    <property type="entry name" value="Polyprenyl_synt_CS"/>
</dbReference>
<dbReference type="AlphaFoldDB" id="A0A2A4JGC1"/>
<dbReference type="InterPro" id="IPR039702">
    <property type="entry name" value="FPS1-like"/>
</dbReference>
<dbReference type="GO" id="GO:0042811">
    <property type="term" value="P:pheromone biosynthetic process"/>
    <property type="evidence" value="ECO:0007669"/>
    <property type="project" value="UniProtKB-ARBA"/>
</dbReference>
<keyword evidence="4" id="KW-0460">Magnesium</keyword>
<dbReference type="Gene3D" id="1.10.600.10">
    <property type="entry name" value="Farnesyl Diphosphate Synthase"/>
    <property type="match status" value="2"/>
</dbReference>
<dbReference type="InterPro" id="IPR008949">
    <property type="entry name" value="Isoprenoid_synthase_dom_sf"/>
</dbReference>
<evidence type="ECO:0000256" key="4">
    <source>
        <dbReference type="ARBA" id="ARBA00022842"/>
    </source>
</evidence>
<sequence>MNNIRFLRFMSRTRTLCGGYNKHPGFLQQSLKRCMQTSVSISQIMKEKEIFHDALPGIIDNLQASSKISQLPEVGNWVRTVLEHNLRGGKHSRGLITMLSYEMLETPEKITEEKLKLSKVLGWCVEMIQAYFIVVDDIMDRSTTRRGMPCWYRMPNVGLGALNDSILIHCAIMETLETYFGKKEQYVDVVRLFNETLLYTSMGQHLDFTTAHHKKDYSLFTIDRYESIVKYKTSCYTFRLPVLLGLVQVEDVDKRMYKDVDDICFKLGRLFQMQDDYIDCYGDESVIGKAGTDIQEGKCSWLAVTALQRCNDAQRELFTNYYGSDKPEHVDIIKRLYEKRAFEDVLPEVINILVEGPKLTDLPNARRWIRQLLEYTLCGGKLGRGLMVSVGYRMFEEPYNFSEEKQHSARILGWCVEMLQTSYVVGDDIIDCGRVRRGKPCWHLQPNVGISAVNDFVLLKQCIMETLVIVFGKTPIYTDLLRYFNESMYRATLGEHLDCSTAYSKEKDNIHMLHMDHVNAIAINKFAYCSFKLPIFVALLLVKNGKEKASEELINICMNFGRLVQYQDDYIDAYGNEIVTGKNGRDIQEGKCSWVAATALQHCNDAQRSIFKEYYGSNDPEHVKRIKRLYDELCLPQLFEACERTMYDDIVQQVQDVEHDGVRQFLLEVLNVTYKRVN</sequence>
<dbReference type="EMBL" id="NWSH01001679">
    <property type="protein sequence ID" value="PCG70442.1"/>
    <property type="molecule type" value="Genomic_DNA"/>
</dbReference>
<keyword evidence="2" id="KW-0808">Transferase</keyword>
<evidence type="ECO:0000256" key="5">
    <source>
        <dbReference type="ARBA" id="ARBA00033740"/>
    </source>
</evidence>
<dbReference type="PROSITE" id="PS00723">
    <property type="entry name" value="POLYPRENYL_SYNTHASE_1"/>
    <property type="match status" value="2"/>
</dbReference>
<dbReference type="PROSITE" id="PS00444">
    <property type="entry name" value="POLYPRENYL_SYNTHASE_2"/>
    <property type="match status" value="1"/>
</dbReference>
<dbReference type="GO" id="GO:0004161">
    <property type="term" value="F:dimethylallyltranstransferase activity"/>
    <property type="evidence" value="ECO:0007669"/>
    <property type="project" value="TreeGrafter"/>
</dbReference>
<dbReference type="GO" id="GO:0005737">
    <property type="term" value="C:cytoplasm"/>
    <property type="evidence" value="ECO:0007669"/>
    <property type="project" value="TreeGrafter"/>
</dbReference>
<dbReference type="SFLD" id="SFLDG01017">
    <property type="entry name" value="Polyprenyl_Transferase_Like"/>
    <property type="match status" value="1"/>
</dbReference>
<keyword evidence="3" id="KW-0479">Metal-binding</keyword>
<evidence type="ECO:0000256" key="6">
    <source>
        <dbReference type="ARBA" id="ARBA00034546"/>
    </source>
</evidence>